<proteinExistence type="predicted"/>
<dbReference type="PANTHER" id="PTHR43591:SF102">
    <property type="entry name" value="S-ADENOSYL-L-METHIONINE-DEPENDENT METHYLTRANSFERASE"/>
    <property type="match status" value="1"/>
</dbReference>
<dbReference type="STRING" id="1095630.A0A2J6T619"/>
<keyword evidence="2" id="KW-0489">Methyltransferase</keyword>
<protein>
    <submittedName>
        <fullName evidence="2">S-adenosyl-L-methionine-dependent methyltransferase</fullName>
    </submittedName>
</protein>
<dbReference type="OrthoDB" id="2013972at2759"/>
<dbReference type="InterPro" id="IPR029063">
    <property type="entry name" value="SAM-dependent_MTases_sf"/>
</dbReference>
<reference evidence="2 3" key="1">
    <citation type="submission" date="2016-04" db="EMBL/GenBank/DDBJ databases">
        <title>A degradative enzymes factory behind the ericoid mycorrhizal symbiosis.</title>
        <authorList>
            <consortium name="DOE Joint Genome Institute"/>
            <person name="Martino E."/>
            <person name="Morin E."/>
            <person name="Grelet G."/>
            <person name="Kuo A."/>
            <person name="Kohler A."/>
            <person name="Daghino S."/>
            <person name="Barry K."/>
            <person name="Choi C."/>
            <person name="Cichocki N."/>
            <person name="Clum A."/>
            <person name="Copeland A."/>
            <person name="Hainaut M."/>
            <person name="Haridas S."/>
            <person name="Labutti K."/>
            <person name="Lindquist E."/>
            <person name="Lipzen A."/>
            <person name="Khouja H.-R."/>
            <person name="Murat C."/>
            <person name="Ohm R."/>
            <person name="Olson A."/>
            <person name="Spatafora J."/>
            <person name="Veneault-Fourrey C."/>
            <person name="Henrissat B."/>
            <person name="Grigoriev I."/>
            <person name="Martin F."/>
            <person name="Perotto S."/>
        </authorList>
    </citation>
    <scope>NUCLEOTIDE SEQUENCE [LARGE SCALE GENOMIC DNA]</scope>
    <source>
        <strain evidence="2 3">E</strain>
    </source>
</reference>
<sequence>MSSTQSGPLAASDIEEPPPGPHSPPRQGYQPVETSVEYVDGMISVDSTDNDSAIANLSRAASVFSVQSSVYDYMVENGRTYHRFKEGNYVMPNDEIEQDRLDMQHYVWSIALQDQLFPAPIKPNPQNVLDMGTGTGIWAIDFAFRFPSAQVIGNDLSPIQPNFIPANCTFEIDDIEDHWTYSQKFDFIHGRLLISCFKDHRAVLKRAFDALAPGGYLEMQDADFPMKCVDDSLNGTALWKWNMLIEEGAKKVGKPWTRTNQYKGWMEEIGFVDIEEKILPWPINTWPKDTYLKLLGLWFQFDLLEGLNSTTALLTRGLGWSTEEVESLLVDVRKDIENRRVHAYVQMHVVYGKKPG</sequence>
<dbReference type="GO" id="GO:0032259">
    <property type="term" value="P:methylation"/>
    <property type="evidence" value="ECO:0007669"/>
    <property type="project" value="UniProtKB-KW"/>
</dbReference>
<evidence type="ECO:0000313" key="2">
    <source>
        <dbReference type="EMBL" id="PMD58459.1"/>
    </source>
</evidence>
<evidence type="ECO:0000313" key="3">
    <source>
        <dbReference type="Proteomes" id="UP000235371"/>
    </source>
</evidence>
<gene>
    <name evidence="2" type="ORF">K444DRAFT_614228</name>
</gene>
<keyword evidence="3" id="KW-1185">Reference proteome</keyword>
<dbReference type="EMBL" id="KZ613822">
    <property type="protein sequence ID" value="PMD58459.1"/>
    <property type="molecule type" value="Genomic_DNA"/>
</dbReference>
<dbReference type="Proteomes" id="UP000235371">
    <property type="component" value="Unassembled WGS sequence"/>
</dbReference>
<keyword evidence="2" id="KW-0808">Transferase</keyword>
<dbReference type="InParanoid" id="A0A2J6T619"/>
<dbReference type="Gene3D" id="3.40.50.150">
    <property type="entry name" value="Vaccinia Virus protein VP39"/>
    <property type="match status" value="1"/>
</dbReference>
<evidence type="ECO:0000256" key="1">
    <source>
        <dbReference type="SAM" id="MobiDB-lite"/>
    </source>
</evidence>
<dbReference type="SUPFAM" id="SSF53335">
    <property type="entry name" value="S-adenosyl-L-methionine-dependent methyltransferases"/>
    <property type="match status" value="1"/>
</dbReference>
<feature type="region of interest" description="Disordered" evidence="1">
    <location>
        <begin position="1"/>
        <end position="30"/>
    </location>
</feature>
<dbReference type="CDD" id="cd02440">
    <property type="entry name" value="AdoMet_MTases"/>
    <property type="match status" value="1"/>
</dbReference>
<dbReference type="RefSeq" id="XP_024735363.1">
    <property type="nucleotide sequence ID" value="XM_024880502.1"/>
</dbReference>
<organism evidence="2 3">
    <name type="scientific">Hyaloscypha bicolor E</name>
    <dbReference type="NCBI Taxonomy" id="1095630"/>
    <lineage>
        <taxon>Eukaryota</taxon>
        <taxon>Fungi</taxon>
        <taxon>Dikarya</taxon>
        <taxon>Ascomycota</taxon>
        <taxon>Pezizomycotina</taxon>
        <taxon>Leotiomycetes</taxon>
        <taxon>Helotiales</taxon>
        <taxon>Hyaloscyphaceae</taxon>
        <taxon>Hyaloscypha</taxon>
        <taxon>Hyaloscypha bicolor</taxon>
    </lineage>
</organism>
<dbReference type="PANTHER" id="PTHR43591">
    <property type="entry name" value="METHYLTRANSFERASE"/>
    <property type="match status" value="1"/>
</dbReference>
<dbReference type="Pfam" id="PF13489">
    <property type="entry name" value="Methyltransf_23"/>
    <property type="match status" value="1"/>
</dbReference>
<name>A0A2J6T619_9HELO</name>
<dbReference type="GeneID" id="36588579"/>
<accession>A0A2J6T619</accession>
<dbReference type="GO" id="GO:0008168">
    <property type="term" value="F:methyltransferase activity"/>
    <property type="evidence" value="ECO:0007669"/>
    <property type="project" value="UniProtKB-KW"/>
</dbReference>
<dbReference type="AlphaFoldDB" id="A0A2J6T619"/>